<dbReference type="InterPro" id="IPR002938">
    <property type="entry name" value="FAD-bd"/>
</dbReference>
<dbReference type="InterPro" id="IPR036188">
    <property type="entry name" value="FAD/NAD-bd_sf"/>
</dbReference>
<evidence type="ECO:0000256" key="1">
    <source>
        <dbReference type="ARBA" id="ARBA00007992"/>
    </source>
</evidence>
<evidence type="ECO:0000313" key="8">
    <source>
        <dbReference type="Proteomes" id="UP001172673"/>
    </source>
</evidence>
<comment type="caution">
    <text evidence="7">The sequence shown here is derived from an EMBL/GenBank/DDBJ whole genome shotgun (WGS) entry which is preliminary data.</text>
</comment>
<dbReference type="Gene3D" id="3.50.50.60">
    <property type="entry name" value="FAD/NAD(P)-binding domain"/>
    <property type="match status" value="1"/>
</dbReference>
<proteinExistence type="inferred from homology"/>
<dbReference type="SUPFAM" id="SSF51905">
    <property type="entry name" value="FAD/NAD(P)-binding domain"/>
    <property type="match status" value="1"/>
</dbReference>
<dbReference type="PANTHER" id="PTHR13789">
    <property type="entry name" value="MONOOXYGENASE"/>
    <property type="match status" value="1"/>
</dbReference>
<dbReference type="EMBL" id="JAPDRK010000028">
    <property type="protein sequence ID" value="KAJ9602227.1"/>
    <property type="molecule type" value="Genomic_DNA"/>
</dbReference>
<accession>A0AA39CBC8</accession>
<reference evidence="7" key="1">
    <citation type="submission" date="2022-10" db="EMBL/GenBank/DDBJ databases">
        <title>Culturing micro-colonial fungi from biological soil crusts in the Mojave desert and describing Neophaeococcomyces mojavensis, and introducing the new genera and species Taxawa tesnikishii.</title>
        <authorList>
            <person name="Kurbessoian T."/>
            <person name="Stajich J.E."/>
        </authorList>
    </citation>
    <scope>NUCLEOTIDE SEQUENCE</scope>
    <source>
        <strain evidence="7">TK_41</strain>
    </source>
</reference>
<dbReference type="InterPro" id="IPR050493">
    <property type="entry name" value="FAD-dep_Monooxygenase_BioMet"/>
</dbReference>
<name>A0AA39CBC8_9EURO</name>
<evidence type="ECO:0000256" key="3">
    <source>
        <dbReference type="ARBA" id="ARBA00022827"/>
    </source>
</evidence>
<evidence type="ECO:0000259" key="6">
    <source>
        <dbReference type="Pfam" id="PF01494"/>
    </source>
</evidence>
<dbReference type="SUPFAM" id="SSF54373">
    <property type="entry name" value="FAD-linked reductases, C-terminal domain"/>
    <property type="match status" value="1"/>
</dbReference>
<sequence>MQQNIHFPTYPAGSHNYLKRLYKQSKGHTSDEGSPIRRDLDIAVVGAGVGGLSAAIALKRAGFSVTVYEAASALGEIGAGIQVPPNSSRILHSWGLEETLSRKAVKPEGTYWRRWQDGKIIGDTRFNPVFSEWYGAPYYVIHRAHLHEVLHDRALELGVSIQLNWRVVKYDLDAGSLTRKDGATIHTDLIVAADGIRSPARQSLLGDRDKRLIGCGLAAYRAAIAVEDILADPETSWVAESGSLNLWVGHNAHAMTYSISKGELFNMVLTHPEANEPETWDRSNALTEMKAVYSGWDPTLTKLLDMVTSTQKWPIQQIDIPTEWSSKSARVVLLGDAAHAMLPNMALGAAMAVEDAATLAECLKIFPRRDTLRNALDLYEQLRIPRTRAVQEASDLHGFTLHYPDGPLQEARDAAMRPEVEGVHFVESPNQWSDPMTQQFCYGYDAVEKVYETWRNNSKDPTTREKHYSAV</sequence>
<dbReference type="PANTHER" id="PTHR13789:SF306">
    <property type="entry name" value="HYDROXYLASE, PUTATIVE-RELATED"/>
    <property type="match status" value="1"/>
</dbReference>
<evidence type="ECO:0000313" key="7">
    <source>
        <dbReference type="EMBL" id="KAJ9602227.1"/>
    </source>
</evidence>
<keyword evidence="8" id="KW-1185">Reference proteome</keyword>
<dbReference type="Proteomes" id="UP001172673">
    <property type="component" value="Unassembled WGS sequence"/>
</dbReference>
<dbReference type="Pfam" id="PF01494">
    <property type="entry name" value="FAD_binding_3"/>
    <property type="match status" value="1"/>
</dbReference>
<keyword evidence="4" id="KW-0560">Oxidoreductase</keyword>
<dbReference type="AlphaFoldDB" id="A0AA39CBC8"/>
<feature type="domain" description="FAD-binding" evidence="6">
    <location>
        <begin position="40"/>
        <end position="392"/>
    </location>
</feature>
<dbReference type="FunFam" id="3.50.50.60:FF:000115">
    <property type="entry name" value="Salicylate hydroxylase, putative"/>
    <property type="match status" value="1"/>
</dbReference>
<keyword evidence="2" id="KW-0285">Flavoprotein</keyword>
<keyword evidence="3" id="KW-0274">FAD</keyword>
<evidence type="ECO:0000256" key="5">
    <source>
        <dbReference type="ARBA" id="ARBA00023033"/>
    </source>
</evidence>
<evidence type="ECO:0000256" key="4">
    <source>
        <dbReference type="ARBA" id="ARBA00023002"/>
    </source>
</evidence>
<organism evidence="7 8">
    <name type="scientific">Cladophialophora chaetospira</name>
    <dbReference type="NCBI Taxonomy" id="386627"/>
    <lineage>
        <taxon>Eukaryota</taxon>
        <taxon>Fungi</taxon>
        <taxon>Dikarya</taxon>
        <taxon>Ascomycota</taxon>
        <taxon>Pezizomycotina</taxon>
        <taxon>Eurotiomycetes</taxon>
        <taxon>Chaetothyriomycetidae</taxon>
        <taxon>Chaetothyriales</taxon>
        <taxon>Herpotrichiellaceae</taxon>
        <taxon>Cladophialophora</taxon>
    </lineage>
</organism>
<keyword evidence="5" id="KW-0503">Monooxygenase</keyword>
<dbReference type="GO" id="GO:0004497">
    <property type="term" value="F:monooxygenase activity"/>
    <property type="evidence" value="ECO:0007669"/>
    <property type="project" value="UniProtKB-KW"/>
</dbReference>
<gene>
    <name evidence="7" type="ORF">H2200_013347</name>
</gene>
<evidence type="ECO:0000256" key="2">
    <source>
        <dbReference type="ARBA" id="ARBA00022630"/>
    </source>
</evidence>
<comment type="similarity">
    <text evidence="1">Belongs to the paxM FAD-dependent monooxygenase family.</text>
</comment>
<dbReference type="GO" id="GO:0071949">
    <property type="term" value="F:FAD binding"/>
    <property type="evidence" value="ECO:0007669"/>
    <property type="project" value="InterPro"/>
</dbReference>
<dbReference type="PRINTS" id="PR00420">
    <property type="entry name" value="RNGMNOXGNASE"/>
</dbReference>
<protein>
    <recommendedName>
        <fullName evidence="6">FAD-binding domain-containing protein</fullName>
    </recommendedName>
</protein>